<dbReference type="SUPFAM" id="SSF52440">
    <property type="entry name" value="PreATP-grasp domain"/>
    <property type="match status" value="1"/>
</dbReference>
<feature type="non-terminal residue" evidence="10">
    <location>
        <position position="1"/>
    </location>
</feature>
<evidence type="ECO:0000256" key="4">
    <source>
        <dbReference type="ARBA" id="ARBA00022840"/>
    </source>
</evidence>
<evidence type="ECO:0000259" key="7">
    <source>
        <dbReference type="PROSITE" id="PS50968"/>
    </source>
</evidence>
<dbReference type="PROSITE" id="PS00867">
    <property type="entry name" value="CPSASE_2"/>
    <property type="match status" value="1"/>
</dbReference>
<keyword evidence="5" id="KW-0092">Biotin</keyword>
<evidence type="ECO:0000256" key="1">
    <source>
        <dbReference type="ARBA" id="ARBA00001953"/>
    </source>
</evidence>
<dbReference type="Gene3D" id="3.30.470.20">
    <property type="entry name" value="ATP-grasp fold, B domain"/>
    <property type="match status" value="1"/>
</dbReference>
<feature type="domain" description="Lipoyl-binding" evidence="7">
    <location>
        <begin position="637"/>
        <end position="712"/>
    </location>
</feature>
<dbReference type="PROSITE" id="PS50975">
    <property type="entry name" value="ATP_GRASP"/>
    <property type="match status" value="1"/>
</dbReference>
<feature type="domain" description="Biotin carboxylation" evidence="9">
    <location>
        <begin position="6"/>
        <end position="458"/>
    </location>
</feature>
<dbReference type="SUPFAM" id="SSF51230">
    <property type="entry name" value="Single hybrid motif"/>
    <property type="match status" value="1"/>
</dbReference>
<dbReference type="Pfam" id="PF00289">
    <property type="entry name" value="Biotin_carb_N"/>
    <property type="match status" value="1"/>
</dbReference>
<dbReference type="InterPro" id="IPR005479">
    <property type="entry name" value="CPAse_ATP-bd"/>
</dbReference>
<name>A0ABQ7SC71_9ACAR</name>
<keyword evidence="3 6" id="KW-0547">Nucleotide-binding</keyword>
<keyword evidence="2" id="KW-0436">Ligase</keyword>
<evidence type="ECO:0000256" key="2">
    <source>
        <dbReference type="ARBA" id="ARBA00022598"/>
    </source>
</evidence>
<dbReference type="InterPro" id="IPR011764">
    <property type="entry name" value="Biotin_carboxylation_dom"/>
</dbReference>
<comment type="caution">
    <text evidence="10">The sequence shown here is derived from an EMBL/GenBank/DDBJ whole genome shotgun (WGS) entry which is preliminary data.</text>
</comment>
<evidence type="ECO:0000313" key="10">
    <source>
        <dbReference type="EMBL" id="KAG9510972.1"/>
    </source>
</evidence>
<gene>
    <name evidence="10" type="primary">MCCC1</name>
    <name evidence="10" type="ORF">GZH46_00464</name>
</gene>
<evidence type="ECO:0000256" key="5">
    <source>
        <dbReference type="ARBA" id="ARBA00023267"/>
    </source>
</evidence>
<dbReference type="Gene3D" id="2.40.50.100">
    <property type="match status" value="1"/>
</dbReference>
<proteinExistence type="predicted"/>
<evidence type="ECO:0000256" key="3">
    <source>
        <dbReference type="ARBA" id="ARBA00022741"/>
    </source>
</evidence>
<keyword evidence="11" id="KW-1185">Reference proteome</keyword>
<dbReference type="Pfam" id="PF00364">
    <property type="entry name" value="Biotin_lipoyl"/>
    <property type="match status" value="1"/>
</dbReference>
<dbReference type="InterPro" id="IPR011761">
    <property type="entry name" value="ATP-grasp"/>
</dbReference>
<dbReference type="InterPro" id="IPR011054">
    <property type="entry name" value="Rudment_hybrid_motif"/>
</dbReference>
<dbReference type="SUPFAM" id="SSF51246">
    <property type="entry name" value="Rudiment single hybrid motif"/>
    <property type="match status" value="1"/>
</dbReference>
<dbReference type="PROSITE" id="PS50968">
    <property type="entry name" value="BIOTINYL_LIPOYL"/>
    <property type="match status" value="1"/>
</dbReference>
<dbReference type="PANTHER" id="PTHR18866:SF33">
    <property type="entry name" value="METHYLCROTONOYL-COA CARBOXYLASE SUBUNIT ALPHA, MITOCHONDRIAL-RELATED"/>
    <property type="match status" value="1"/>
</dbReference>
<dbReference type="Pfam" id="PF02786">
    <property type="entry name" value="CPSase_L_D2"/>
    <property type="match status" value="1"/>
</dbReference>
<organism evidence="10 11">
    <name type="scientific">Fragariocoptes setiger</name>
    <dbReference type="NCBI Taxonomy" id="1670756"/>
    <lineage>
        <taxon>Eukaryota</taxon>
        <taxon>Metazoa</taxon>
        <taxon>Ecdysozoa</taxon>
        <taxon>Arthropoda</taxon>
        <taxon>Chelicerata</taxon>
        <taxon>Arachnida</taxon>
        <taxon>Acari</taxon>
        <taxon>Acariformes</taxon>
        <taxon>Trombidiformes</taxon>
        <taxon>Prostigmata</taxon>
        <taxon>Eupodina</taxon>
        <taxon>Eriophyoidea</taxon>
        <taxon>Phytoptidae</taxon>
        <taxon>Fragariocoptes</taxon>
    </lineage>
</organism>
<dbReference type="SUPFAM" id="SSF56059">
    <property type="entry name" value="Glutathione synthetase ATP-binding domain-like"/>
    <property type="match status" value="1"/>
</dbReference>
<comment type="cofactor">
    <cofactor evidence="1">
        <name>biotin</name>
        <dbReference type="ChEBI" id="CHEBI:57586"/>
    </cofactor>
</comment>
<accession>A0ABQ7SC71</accession>
<reference evidence="10 11" key="1">
    <citation type="submission" date="2020-10" db="EMBL/GenBank/DDBJ databases">
        <authorList>
            <person name="Klimov P.B."/>
            <person name="Dyachkov S.M."/>
            <person name="Chetverikov P.E."/>
        </authorList>
    </citation>
    <scope>NUCLEOTIDE SEQUENCE [LARGE SCALE GENOMIC DNA]</scope>
    <source>
        <strain evidence="10">BMOC 18-1129-001#AD2665</strain>
        <tissue evidence="10">Entire mites</tissue>
    </source>
</reference>
<dbReference type="InterPro" id="IPR050856">
    <property type="entry name" value="Biotin_carboxylase_complex"/>
</dbReference>
<dbReference type="PROSITE" id="PS00188">
    <property type="entry name" value="BIOTIN"/>
    <property type="match status" value="1"/>
</dbReference>
<evidence type="ECO:0000313" key="11">
    <source>
        <dbReference type="Proteomes" id="UP000825002"/>
    </source>
</evidence>
<dbReference type="InterPro" id="IPR005481">
    <property type="entry name" value="BC-like_N"/>
</dbReference>
<dbReference type="InterPro" id="IPR005482">
    <property type="entry name" value="Biotin_COase_C"/>
</dbReference>
<dbReference type="CDD" id="cd06850">
    <property type="entry name" value="biotinyl_domain"/>
    <property type="match status" value="1"/>
</dbReference>
<dbReference type="InterPro" id="IPR001882">
    <property type="entry name" value="Biotin_BS"/>
</dbReference>
<feature type="domain" description="ATP-grasp" evidence="8">
    <location>
        <begin position="125"/>
        <end position="323"/>
    </location>
</feature>
<evidence type="ECO:0000259" key="8">
    <source>
        <dbReference type="PROSITE" id="PS50975"/>
    </source>
</evidence>
<evidence type="ECO:0000256" key="6">
    <source>
        <dbReference type="PROSITE-ProRule" id="PRU00409"/>
    </source>
</evidence>
<dbReference type="EMBL" id="JAIFTH010000045">
    <property type="protein sequence ID" value="KAG9510972.1"/>
    <property type="molecule type" value="Genomic_DNA"/>
</dbReference>
<keyword evidence="4 6" id="KW-0067">ATP-binding</keyword>
<dbReference type="Pfam" id="PF02785">
    <property type="entry name" value="Biotin_carb_C"/>
    <property type="match status" value="1"/>
</dbReference>
<dbReference type="InterPro" id="IPR016185">
    <property type="entry name" value="PreATP-grasp_dom_sf"/>
</dbReference>
<evidence type="ECO:0000259" key="9">
    <source>
        <dbReference type="PROSITE" id="PS50979"/>
    </source>
</evidence>
<dbReference type="PROSITE" id="PS50979">
    <property type="entry name" value="BC"/>
    <property type="match status" value="1"/>
</dbReference>
<dbReference type="PANTHER" id="PTHR18866">
    <property type="entry name" value="CARBOXYLASE:PYRUVATE/ACETYL-COA/PROPIONYL-COA CARBOXYLASE"/>
    <property type="match status" value="1"/>
</dbReference>
<dbReference type="InterPro" id="IPR011053">
    <property type="entry name" value="Single_hybrid_motif"/>
</dbReference>
<dbReference type="InterPro" id="IPR000089">
    <property type="entry name" value="Biotin_lipoyl"/>
</dbReference>
<sequence length="726" mass="81454">MASSLRIRKLLISNRGEIACRIIRTARRMNIKTVAVYSSADRNSIHPDLADEAYFIGDPEPQKSYLNQHKILQVARTAHCSAIHPGYGFLSENHEFCSACERDGFVFVGPSAQSIKSMGLKSESKQIMINAGVPVVPGYHGDGQSNDCLMEAAKSIGYPIMLKPVRGGGGKGMRIILSESEFIEALESSRRESLKSFNDDSMLLERYIVNPRHIEVQIFGDKYRNHVHLFERDCSIQRRHQKIIEEAPAPMISEKLRQHIGQLAVRAAKAVDYVGAGTVEFIMDRDTDELFFMEMNTRLQVEHPITEEITNTDLVEWQLRVASGERLPKNQSEINRSGHAFEARIYAEDPSGDFLPEIGTLEHVSHPDIDVVSANGRVRVDTGVSTGAIISPYYDPMIAKLIVWHETRDEALRLLRSCLARYCISGVSTNIEFLSKVAGNHDFELGNFGTDFLVRHPEISDAYQKADNLNVSDTKHLESREKLPQICAAVAKLFESMSLEKFCNNSFRTIGIPKPVHKLTINEKYLGEFQVSVQLDDSQRMMIQVVTSFNDRKDESSGEHVSWWSQDVDRRQLIVELNSERRFKFEPILLPGLNEALADSIDVLVVDKSANDDDPSSRPLRFCFKFKNYMSSDTQSQHQHSSSGSSLSPMPGLVEKILIKVGDRVQRGQNLILMSAMKMEYPVKSSVDGLVESIACKVGDFVQKGAELVNIKGDQNAEDEAATVEQ</sequence>
<dbReference type="Proteomes" id="UP000825002">
    <property type="component" value="Unassembled WGS sequence"/>
</dbReference>
<protein>
    <submittedName>
        <fullName evidence="10">Methylcrotonoyl-CoA carboxylase subunit alpha, mitochondrial</fullName>
    </submittedName>
</protein>
<dbReference type="SMART" id="SM00878">
    <property type="entry name" value="Biotin_carb_C"/>
    <property type="match status" value="1"/>
</dbReference>